<keyword evidence="4" id="KW-0808">Transferase</keyword>
<comment type="catalytic activity">
    <reaction evidence="1">
        <text>ATP + protein L-histidine = ADP + protein N-phospho-L-histidine.</text>
        <dbReference type="EC" id="2.7.13.3"/>
    </reaction>
</comment>
<dbReference type="InterPro" id="IPR011623">
    <property type="entry name" value="7TMR_DISM_rcpt_extracell_dom1"/>
</dbReference>
<dbReference type="InterPro" id="IPR011712">
    <property type="entry name" value="Sig_transdc_His_kin_sub3_dim/P"/>
</dbReference>
<accession>A0A4S8HMX2</accession>
<dbReference type="Proteomes" id="UP000306918">
    <property type="component" value="Unassembled WGS sequence"/>
</dbReference>
<evidence type="ECO:0000256" key="5">
    <source>
        <dbReference type="ARBA" id="ARBA00022741"/>
    </source>
</evidence>
<dbReference type="Gene3D" id="3.30.565.10">
    <property type="entry name" value="Histidine kinase-like ATPase, C-terminal domain"/>
    <property type="match status" value="1"/>
</dbReference>
<dbReference type="EMBL" id="STFF01000006">
    <property type="protein sequence ID" value="THU35799.1"/>
    <property type="molecule type" value="Genomic_DNA"/>
</dbReference>
<dbReference type="Pfam" id="PF02518">
    <property type="entry name" value="HATPase_c"/>
    <property type="match status" value="1"/>
</dbReference>
<dbReference type="RefSeq" id="WP_136579040.1">
    <property type="nucleotide sequence ID" value="NZ_STFF01000006.1"/>
</dbReference>
<dbReference type="OrthoDB" id="9760839at2"/>
<evidence type="ECO:0000256" key="9">
    <source>
        <dbReference type="SAM" id="Phobius"/>
    </source>
</evidence>
<dbReference type="Gene3D" id="2.60.40.2380">
    <property type="match status" value="1"/>
</dbReference>
<dbReference type="PANTHER" id="PTHR24421:SF10">
    <property type="entry name" value="NITRATE_NITRITE SENSOR PROTEIN NARQ"/>
    <property type="match status" value="1"/>
</dbReference>
<feature type="signal peptide" evidence="10">
    <location>
        <begin position="1"/>
        <end position="22"/>
    </location>
</feature>
<name>A0A4S8HMX2_9BACT</name>
<keyword evidence="7" id="KW-0067">ATP-binding</keyword>
<organism evidence="12 13">
    <name type="scientific">Niastella caeni</name>
    <dbReference type="NCBI Taxonomy" id="2569763"/>
    <lineage>
        <taxon>Bacteria</taxon>
        <taxon>Pseudomonadati</taxon>
        <taxon>Bacteroidota</taxon>
        <taxon>Chitinophagia</taxon>
        <taxon>Chitinophagales</taxon>
        <taxon>Chitinophagaceae</taxon>
        <taxon>Niastella</taxon>
    </lineage>
</organism>
<dbReference type="GO" id="GO:0005524">
    <property type="term" value="F:ATP binding"/>
    <property type="evidence" value="ECO:0007669"/>
    <property type="project" value="UniProtKB-KW"/>
</dbReference>
<evidence type="ECO:0000259" key="11">
    <source>
        <dbReference type="PROSITE" id="PS50109"/>
    </source>
</evidence>
<feature type="transmembrane region" description="Helical" evidence="9">
    <location>
        <begin position="282"/>
        <end position="304"/>
    </location>
</feature>
<keyword evidence="6" id="KW-0418">Kinase</keyword>
<evidence type="ECO:0000256" key="6">
    <source>
        <dbReference type="ARBA" id="ARBA00022777"/>
    </source>
</evidence>
<evidence type="ECO:0000256" key="8">
    <source>
        <dbReference type="ARBA" id="ARBA00023012"/>
    </source>
</evidence>
<evidence type="ECO:0000256" key="10">
    <source>
        <dbReference type="SAM" id="SignalP"/>
    </source>
</evidence>
<dbReference type="SUPFAM" id="SSF55874">
    <property type="entry name" value="ATPase domain of HSP90 chaperone/DNA topoisomerase II/histidine kinase"/>
    <property type="match status" value="1"/>
</dbReference>
<dbReference type="AlphaFoldDB" id="A0A4S8HMX2"/>
<feature type="domain" description="Histidine kinase" evidence="11">
    <location>
        <begin position="433"/>
        <end position="612"/>
    </location>
</feature>
<feature type="chain" id="PRO_5020542024" description="histidine kinase" evidence="10">
    <location>
        <begin position="23"/>
        <end position="613"/>
    </location>
</feature>
<dbReference type="InterPro" id="IPR011622">
    <property type="entry name" value="7TMR_DISM_rcpt_extracell_dom2"/>
</dbReference>
<proteinExistence type="predicted"/>
<comment type="caution">
    <text evidence="12">The sequence shown here is derived from an EMBL/GenBank/DDBJ whole genome shotgun (WGS) entry which is preliminary data.</text>
</comment>
<dbReference type="Pfam" id="PF07695">
    <property type="entry name" value="7TMR-DISM_7TM"/>
    <property type="match status" value="1"/>
</dbReference>
<feature type="transmembrane region" description="Helical" evidence="9">
    <location>
        <begin position="184"/>
        <end position="209"/>
    </location>
</feature>
<evidence type="ECO:0000313" key="13">
    <source>
        <dbReference type="Proteomes" id="UP000306918"/>
    </source>
</evidence>
<dbReference type="GO" id="GO:0016020">
    <property type="term" value="C:membrane"/>
    <property type="evidence" value="ECO:0007669"/>
    <property type="project" value="InterPro"/>
</dbReference>
<dbReference type="GO" id="GO:0000155">
    <property type="term" value="F:phosphorelay sensor kinase activity"/>
    <property type="evidence" value="ECO:0007669"/>
    <property type="project" value="InterPro"/>
</dbReference>
<dbReference type="Pfam" id="PF07730">
    <property type="entry name" value="HisKA_3"/>
    <property type="match status" value="1"/>
</dbReference>
<keyword evidence="9" id="KW-0812">Transmembrane</keyword>
<evidence type="ECO:0000256" key="1">
    <source>
        <dbReference type="ARBA" id="ARBA00000085"/>
    </source>
</evidence>
<dbReference type="PANTHER" id="PTHR24421">
    <property type="entry name" value="NITRATE/NITRITE SENSOR PROTEIN NARX-RELATED"/>
    <property type="match status" value="1"/>
</dbReference>
<dbReference type="Pfam" id="PF07696">
    <property type="entry name" value="7TMR-DISMED2"/>
    <property type="match status" value="1"/>
</dbReference>
<dbReference type="InterPro" id="IPR005467">
    <property type="entry name" value="His_kinase_dom"/>
</dbReference>
<keyword evidence="9" id="KW-0472">Membrane</keyword>
<keyword evidence="3" id="KW-0597">Phosphoprotein</keyword>
<dbReference type="SMART" id="SM00387">
    <property type="entry name" value="HATPase_c"/>
    <property type="match status" value="1"/>
</dbReference>
<dbReference type="CDD" id="cd16917">
    <property type="entry name" value="HATPase_UhpB-NarQ-NarX-like"/>
    <property type="match status" value="1"/>
</dbReference>
<keyword evidence="5" id="KW-0547">Nucleotide-binding</keyword>
<sequence>MRTVYLKLLLFVACINPSIFYGQPIVTLKNNEDNVVLNSSVWLYTNQHTGIHDIEKVRNASQEQFIQNQYKQDVHYGFHWPAGWCKFTLTNSSDNINWVLKVQQNRVDSVQLYVMRHNSLEKYPLTGHFLKMSQRPFYSLHFVYNLFLQKNDTITCYLYTQRQFGRHANILNLQTKRYFQNYEYLFSMAFCFIEGMIVLAALVGLVLYFFIAHKVYLYYSIYCLSFFTLLLANSGLMHAFISDKQHQPMINTFTTIFYYWLVGWSCLFTVVLLNLKSHRFRWLYYTGICSGWLFCLIAIALLFLPLPDAIRWWLGYFSYYIIFFVNAFILFSICIRIASKDLVVYLYLSGFLSTLIIASILMLADLQWIDGVNQNTDIYFFTPLIEILCMVLGMGFHFSKAIKEKLRVQVDLNKVQQQIITIQEDERERIARDLHDEVGNSLAAVKNMLVLKKDYPVIEKEIETILHDIRNISHNLMHINFNEYELPDILRHTVNKFIEHPAISFDFVQTGSMVKLNPVTELFIYRIVNELITNIIKHAGAKAAFIQVIYQDKSLVVMVEDNGSGMAKAGNGSEQGIGLKNIRHRAAYIGARLNFESDSNGTLVILEIPYDNK</sequence>
<evidence type="ECO:0000256" key="3">
    <source>
        <dbReference type="ARBA" id="ARBA00022553"/>
    </source>
</evidence>
<protein>
    <recommendedName>
        <fullName evidence="2">histidine kinase</fullName>
        <ecNumber evidence="2">2.7.13.3</ecNumber>
    </recommendedName>
</protein>
<gene>
    <name evidence="12" type="ORF">FAM09_20580</name>
</gene>
<feature type="transmembrane region" description="Helical" evidence="9">
    <location>
        <begin position="256"/>
        <end position="275"/>
    </location>
</feature>
<keyword evidence="9" id="KW-1133">Transmembrane helix</keyword>
<dbReference type="InterPro" id="IPR036890">
    <property type="entry name" value="HATPase_C_sf"/>
</dbReference>
<dbReference type="Gene3D" id="1.20.5.1930">
    <property type="match status" value="1"/>
</dbReference>
<dbReference type="PROSITE" id="PS50109">
    <property type="entry name" value="HIS_KIN"/>
    <property type="match status" value="1"/>
</dbReference>
<evidence type="ECO:0000256" key="7">
    <source>
        <dbReference type="ARBA" id="ARBA00022840"/>
    </source>
</evidence>
<evidence type="ECO:0000313" key="12">
    <source>
        <dbReference type="EMBL" id="THU35799.1"/>
    </source>
</evidence>
<keyword evidence="10" id="KW-0732">Signal</keyword>
<evidence type="ECO:0000256" key="4">
    <source>
        <dbReference type="ARBA" id="ARBA00022679"/>
    </source>
</evidence>
<feature type="transmembrane region" description="Helical" evidence="9">
    <location>
        <begin position="316"/>
        <end position="335"/>
    </location>
</feature>
<feature type="transmembrane region" description="Helical" evidence="9">
    <location>
        <begin position="342"/>
        <end position="366"/>
    </location>
</feature>
<evidence type="ECO:0000256" key="2">
    <source>
        <dbReference type="ARBA" id="ARBA00012438"/>
    </source>
</evidence>
<dbReference type="InterPro" id="IPR003594">
    <property type="entry name" value="HATPase_dom"/>
</dbReference>
<feature type="transmembrane region" description="Helical" evidence="9">
    <location>
        <begin position="216"/>
        <end position="236"/>
    </location>
</feature>
<dbReference type="InterPro" id="IPR050482">
    <property type="entry name" value="Sensor_HK_TwoCompSys"/>
</dbReference>
<reference evidence="12 13" key="1">
    <citation type="submission" date="2019-04" db="EMBL/GenBank/DDBJ databases">
        <title>Niastella caeni sp. nov., isolated from activated sludge.</title>
        <authorList>
            <person name="Sheng M."/>
        </authorList>
    </citation>
    <scope>NUCLEOTIDE SEQUENCE [LARGE SCALE GENOMIC DNA]</scope>
    <source>
        <strain evidence="12 13">HX-2-15</strain>
    </source>
</reference>
<dbReference type="EC" id="2.7.13.3" evidence="2"/>
<dbReference type="GO" id="GO:0046983">
    <property type="term" value="F:protein dimerization activity"/>
    <property type="evidence" value="ECO:0007669"/>
    <property type="project" value="InterPro"/>
</dbReference>
<keyword evidence="13" id="KW-1185">Reference proteome</keyword>
<feature type="transmembrane region" description="Helical" evidence="9">
    <location>
        <begin position="378"/>
        <end position="398"/>
    </location>
</feature>
<keyword evidence="8" id="KW-0902">Two-component regulatory system</keyword>